<feature type="compositionally biased region" description="Polar residues" evidence="1">
    <location>
        <begin position="95"/>
        <end position="109"/>
    </location>
</feature>
<reference evidence="2" key="2">
    <citation type="submission" date="2020-11" db="EMBL/GenBank/DDBJ databases">
        <title>Whole genome sequencing of Colletotrichum sp.</title>
        <authorList>
            <person name="Li H."/>
        </authorList>
    </citation>
    <scope>NUCLEOTIDE SEQUENCE</scope>
    <source>
        <strain evidence="2">CkLH20</strain>
    </source>
</reference>
<feature type="compositionally biased region" description="Polar residues" evidence="1">
    <location>
        <begin position="744"/>
        <end position="763"/>
    </location>
</feature>
<name>A0A9P6LJ81_9PEZI</name>
<reference evidence="2" key="1">
    <citation type="submission" date="2020-03" db="EMBL/GenBank/DDBJ databases">
        <authorList>
            <person name="He L."/>
        </authorList>
    </citation>
    <scope>NUCLEOTIDE SEQUENCE</scope>
    <source>
        <strain evidence="2">CkLH20</strain>
    </source>
</reference>
<evidence type="ECO:0000313" key="3">
    <source>
        <dbReference type="Proteomes" id="UP000781932"/>
    </source>
</evidence>
<feature type="compositionally biased region" description="Polar residues" evidence="1">
    <location>
        <begin position="154"/>
        <end position="165"/>
    </location>
</feature>
<dbReference type="RefSeq" id="XP_038744412.1">
    <property type="nucleotide sequence ID" value="XM_038890362.1"/>
</dbReference>
<evidence type="ECO:0000313" key="2">
    <source>
        <dbReference type="EMBL" id="KAF9874951.1"/>
    </source>
</evidence>
<protein>
    <recommendedName>
        <fullName evidence="4">C2H2-type domain-containing protein</fullName>
    </recommendedName>
</protein>
<feature type="compositionally biased region" description="Low complexity" evidence="1">
    <location>
        <begin position="35"/>
        <end position="48"/>
    </location>
</feature>
<feature type="compositionally biased region" description="Basic and acidic residues" evidence="1">
    <location>
        <begin position="178"/>
        <end position="187"/>
    </location>
</feature>
<feature type="compositionally biased region" description="Polar residues" evidence="1">
    <location>
        <begin position="1"/>
        <end position="20"/>
    </location>
</feature>
<dbReference type="OrthoDB" id="610608at2759"/>
<feature type="compositionally biased region" description="Basic and acidic residues" evidence="1">
    <location>
        <begin position="242"/>
        <end position="265"/>
    </location>
</feature>
<sequence>MTSPFWHTQHGVSSPLWQTQPTAPRRPERPDRPDAPSSLTTSRSNTPSRRTRIETQYRPPAPSPTSRPPIRSRYTSPADELKTKTSAPSKLPRHSSGSPERVYSSSSQPYECRSPVMTLRILSPSRHGVRDEKEHNVQGNQPVKESPEPPLPTQGLSRSTNTKLTSPKRRRFPLRDSILLKRKDSPEASKPPTPTSATAPKEAPETPEHRTGAFGRASLPPTPTTPSKSRLKGFSRLGAFSRDSKLARPPEYRQSEQLPRRDDPKSQANGPSDAASSAQLVSRICTIILDEGLGARLGADRSTTALKVWDAVVKCLDDVSKTSNDTASKPKHGLATIAKVSESVVTAAANSKNPWPLEAWGFRHGRKKDVGVQDRLATELARHGDMSLDAKDVPQVSTNAENKQEAVPRLPHLQLPCPFRARNPSRFNVTDSWHCAQGYWKSLTELQKHIARHHRHQSDAHLFQCPRCEKGFSEPNAFKEHLMLPREQMCDPRSEVPPISCDPEDGITAGRARALSEGVEHGKIGSWDDMWKCLFPADRVVPRPVFLPAIELPQVEQEVFASDNMADLKTSLEERLRFLAAQSANSDLFSAQIPVITGSISLVVEAHLRSVFIGCRAGPPTRPNRSRSASQTQETINNRPRKLSSASSVGMRHSELPDQRRPVLAEAKSFTREAPRPQMHNHRSRSEGSQSKLPRAAKLPVPSTLTIPFPRISALTEHSDAAPSHVSEEAIASPKGSDGEYSSGVESNPTSAGGLRDSNNTDIRCSKCNMRPSLRPDEDMFSDPRISASTTHLTHNSSCRFSDSGIGILCRNCRMLEELINSYSRASTQSAKSGRQVEGTGPAPGPGPGLESKEVTSARLVAPFSPDPSVSMDENDEETLFDILESAPYVVEDGQWKSRVVSPKFPPPTQSLPPSPVGRFDRYRHDGNFF</sequence>
<proteinExistence type="predicted"/>
<feature type="compositionally biased region" description="Basic and acidic residues" evidence="1">
    <location>
        <begin position="202"/>
        <end position="211"/>
    </location>
</feature>
<dbReference type="EMBL" id="JAATWM020000024">
    <property type="protein sequence ID" value="KAF9874951.1"/>
    <property type="molecule type" value="Genomic_DNA"/>
</dbReference>
<evidence type="ECO:0008006" key="4">
    <source>
        <dbReference type="Google" id="ProtNLM"/>
    </source>
</evidence>
<organism evidence="2 3">
    <name type="scientific">Colletotrichum karsti</name>
    <dbReference type="NCBI Taxonomy" id="1095194"/>
    <lineage>
        <taxon>Eukaryota</taxon>
        <taxon>Fungi</taxon>
        <taxon>Dikarya</taxon>
        <taxon>Ascomycota</taxon>
        <taxon>Pezizomycotina</taxon>
        <taxon>Sordariomycetes</taxon>
        <taxon>Hypocreomycetidae</taxon>
        <taxon>Glomerellales</taxon>
        <taxon>Glomerellaceae</taxon>
        <taxon>Colletotrichum</taxon>
        <taxon>Colletotrichum boninense species complex</taxon>
    </lineage>
</organism>
<feature type="compositionally biased region" description="Pro residues" evidence="1">
    <location>
        <begin position="904"/>
        <end position="916"/>
    </location>
</feature>
<feature type="compositionally biased region" description="Basic and acidic residues" evidence="1">
    <location>
        <begin position="652"/>
        <end position="675"/>
    </location>
</feature>
<gene>
    <name evidence="2" type="ORF">CkaCkLH20_07645</name>
</gene>
<feature type="compositionally biased region" description="Low complexity" evidence="1">
    <location>
        <begin position="68"/>
        <end position="77"/>
    </location>
</feature>
<feature type="compositionally biased region" description="Polar residues" evidence="1">
    <location>
        <begin position="626"/>
        <end position="648"/>
    </location>
</feature>
<dbReference type="AlphaFoldDB" id="A0A9P6LJ81"/>
<feature type="region of interest" description="Disordered" evidence="1">
    <location>
        <begin position="1"/>
        <end position="277"/>
    </location>
</feature>
<feature type="region of interest" description="Disordered" evidence="1">
    <location>
        <begin position="615"/>
        <end position="704"/>
    </location>
</feature>
<feature type="region of interest" description="Disordered" evidence="1">
    <location>
        <begin position="717"/>
        <end position="780"/>
    </location>
</feature>
<feature type="region of interest" description="Disordered" evidence="1">
    <location>
        <begin position="827"/>
        <end position="852"/>
    </location>
</feature>
<dbReference type="GeneID" id="62163436"/>
<dbReference type="Proteomes" id="UP000781932">
    <property type="component" value="Unassembled WGS sequence"/>
</dbReference>
<keyword evidence="3" id="KW-1185">Reference proteome</keyword>
<feature type="compositionally biased region" description="Basic and acidic residues" evidence="1">
    <location>
        <begin position="25"/>
        <end position="34"/>
    </location>
</feature>
<comment type="caution">
    <text evidence="2">The sequence shown here is derived from an EMBL/GenBank/DDBJ whole genome shotgun (WGS) entry which is preliminary data.</text>
</comment>
<feature type="region of interest" description="Disordered" evidence="1">
    <location>
        <begin position="901"/>
        <end position="920"/>
    </location>
</feature>
<accession>A0A9P6LJ81</accession>
<evidence type="ECO:0000256" key="1">
    <source>
        <dbReference type="SAM" id="MobiDB-lite"/>
    </source>
</evidence>
<feature type="compositionally biased region" description="Polar residues" evidence="1">
    <location>
        <begin position="266"/>
        <end position="277"/>
    </location>
</feature>